<protein>
    <recommendedName>
        <fullName evidence="3">TATA-box binding protein</fullName>
    </recommendedName>
</protein>
<proteinExistence type="predicted"/>
<reference evidence="1" key="1">
    <citation type="submission" date="2021-03" db="EMBL/GenBank/DDBJ databases">
        <title>Antimicrobial resistance genes in bacteria isolated from Japanese honey, and their potential for conferring macrolide and lincosamide resistance in the American foulbrood pathogen Paenibacillus larvae.</title>
        <authorList>
            <person name="Okamoto M."/>
            <person name="Kumagai M."/>
            <person name="Kanamori H."/>
            <person name="Takamatsu D."/>
        </authorList>
    </citation>
    <scope>NUCLEOTIDE SEQUENCE</scope>
    <source>
        <strain evidence="1">J41TS4</strain>
    </source>
</reference>
<dbReference type="RefSeq" id="WP_301629355.1">
    <property type="nucleotide sequence ID" value="NZ_BORS01000013.1"/>
</dbReference>
<sequence>MHSLRGKGKPKLAVIAAFILLLVVLYQLSASRQASPTVVEDEVMSAESQWKELLDLGEQIIGDEISGTVKWQGNWSTLLDPEEAANVLTTRLGLPAAEQDILQNHTVYSSSGSRDEFALHLNVTQLSSSEYYVVLRLEGEGRHAMASLSEQQALLGQSMLDEGIAAEWNAAVQGMRKQPDELDSGSLKEALDIVEKQFPKKLDLTLVEQYEDQDTVSRTYYSSYLPISVDSGGQKVGLQAAVHIHSVTGEQEVSLGSPLLTVEY</sequence>
<evidence type="ECO:0000313" key="2">
    <source>
        <dbReference type="Proteomes" id="UP000678895"/>
    </source>
</evidence>
<name>A0A919Y521_9BACL</name>
<dbReference type="EMBL" id="BORS01000013">
    <property type="protein sequence ID" value="GIO43919.1"/>
    <property type="molecule type" value="Genomic_DNA"/>
</dbReference>
<dbReference type="InterPro" id="IPR036209">
    <property type="entry name" value="YwmB-like_sf"/>
</dbReference>
<keyword evidence="2" id="KW-1185">Reference proteome</keyword>
<comment type="caution">
    <text evidence="1">The sequence shown here is derived from an EMBL/GenBank/DDBJ whole genome shotgun (WGS) entry which is preliminary data.</text>
</comment>
<dbReference type="InterPro" id="IPR014794">
    <property type="entry name" value="DUF1779"/>
</dbReference>
<evidence type="ECO:0000313" key="1">
    <source>
        <dbReference type="EMBL" id="GIO43919.1"/>
    </source>
</evidence>
<evidence type="ECO:0008006" key="3">
    <source>
        <dbReference type="Google" id="ProtNLM"/>
    </source>
</evidence>
<dbReference type="AlphaFoldDB" id="A0A919Y521"/>
<gene>
    <name evidence="1" type="ORF">J41TS4_36770</name>
</gene>
<organism evidence="1 2">
    <name type="scientific">Paenibacillus apis</name>
    <dbReference type="NCBI Taxonomy" id="1792174"/>
    <lineage>
        <taxon>Bacteria</taxon>
        <taxon>Bacillati</taxon>
        <taxon>Bacillota</taxon>
        <taxon>Bacilli</taxon>
        <taxon>Bacillales</taxon>
        <taxon>Paenibacillaceae</taxon>
        <taxon>Paenibacillus</taxon>
    </lineage>
</organism>
<dbReference type="Proteomes" id="UP000678895">
    <property type="component" value="Unassembled WGS sequence"/>
</dbReference>
<dbReference type="SUPFAM" id="SSF143842">
    <property type="entry name" value="YwmB-like"/>
    <property type="match status" value="1"/>
</dbReference>
<dbReference type="Pfam" id="PF08680">
    <property type="entry name" value="DUF1779"/>
    <property type="match status" value="1"/>
</dbReference>
<accession>A0A919Y521</accession>
<dbReference type="Gene3D" id="3.30.360.40">
    <property type="entry name" value="YwmB-like"/>
    <property type="match status" value="1"/>
</dbReference>